<evidence type="ECO:0000313" key="5">
    <source>
        <dbReference type="Proteomes" id="UP000019225"/>
    </source>
</evidence>
<evidence type="ECO:0000259" key="3">
    <source>
        <dbReference type="PROSITE" id="PS51186"/>
    </source>
</evidence>
<dbReference type="SUPFAM" id="SSF55729">
    <property type="entry name" value="Acyl-CoA N-acyltransferases (Nat)"/>
    <property type="match status" value="1"/>
</dbReference>
<dbReference type="PANTHER" id="PTHR43877">
    <property type="entry name" value="AMINOALKYLPHOSPHONATE N-ACETYLTRANSFERASE-RELATED-RELATED"/>
    <property type="match status" value="1"/>
</dbReference>
<dbReference type="Pfam" id="PF00583">
    <property type="entry name" value="Acetyltransf_1"/>
    <property type="match status" value="1"/>
</dbReference>
<keyword evidence="5" id="KW-1185">Reference proteome</keyword>
<dbReference type="STRING" id="1449976.KALB_1597"/>
<name>W5W9T4_9PSEU</name>
<dbReference type="RefSeq" id="WP_025355178.1">
    <property type="nucleotide sequence ID" value="NZ_CP007155.1"/>
</dbReference>
<dbReference type="KEGG" id="kal:KALB_1597"/>
<dbReference type="EMBL" id="CP007155">
    <property type="protein sequence ID" value="AHH94969.1"/>
    <property type="molecule type" value="Genomic_DNA"/>
</dbReference>
<dbReference type="GO" id="GO:0016747">
    <property type="term" value="F:acyltransferase activity, transferring groups other than amino-acyl groups"/>
    <property type="evidence" value="ECO:0007669"/>
    <property type="project" value="InterPro"/>
</dbReference>
<keyword evidence="1 4" id="KW-0808">Transferase</keyword>
<reference evidence="4 5" key="1">
    <citation type="journal article" date="2014" name="BMC Genomics">
        <title>Complete genome sequence of producer of the glycopeptide antibiotic Aculeximycin Kutzneria albida DSM 43870T, a representative of minor genus of Pseudonocardiaceae.</title>
        <authorList>
            <person name="Rebets Y."/>
            <person name="Tokovenko B."/>
            <person name="Lushchyk I."/>
            <person name="Ruckert C."/>
            <person name="Zaburannyi N."/>
            <person name="Bechthold A."/>
            <person name="Kalinowski J."/>
            <person name="Luzhetskyy A."/>
        </authorList>
    </citation>
    <scope>NUCLEOTIDE SEQUENCE [LARGE SCALE GENOMIC DNA]</scope>
    <source>
        <strain evidence="4">DSM 43870</strain>
    </source>
</reference>
<organism evidence="4 5">
    <name type="scientific">Kutzneria albida DSM 43870</name>
    <dbReference type="NCBI Taxonomy" id="1449976"/>
    <lineage>
        <taxon>Bacteria</taxon>
        <taxon>Bacillati</taxon>
        <taxon>Actinomycetota</taxon>
        <taxon>Actinomycetes</taxon>
        <taxon>Pseudonocardiales</taxon>
        <taxon>Pseudonocardiaceae</taxon>
        <taxon>Kutzneria</taxon>
    </lineage>
</organism>
<accession>W5W9T4</accession>
<dbReference type="eggNOG" id="COG1247">
    <property type="taxonomic scope" value="Bacteria"/>
</dbReference>
<evidence type="ECO:0000256" key="2">
    <source>
        <dbReference type="ARBA" id="ARBA00023315"/>
    </source>
</evidence>
<dbReference type="InterPro" id="IPR050832">
    <property type="entry name" value="Bact_Acetyltransf"/>
</dbReference>
<dbReference type="InterPro" id="IPR000182">
    <property type="entry name" value="GNAT_dom"/>
</dbReference>
<dbReference type="InterPro" id="IPR016181">
    <property type="entry name" value="Acyl_CoA_acyltransferase"/>
</dbReference>
<protein>
    <submittedName>
        <fullName evidence="4">Acetyltransferase</fullName>
    </submittedName>
</protein>
<dbReference type="Gene3D" id="3.40.630.30">
    <property type="match status" value="1"/>
</dbReference>
<dbReference type="PROSITE" id="PS51186">
    <property type="entry name" value="GNAT"/>
    <property type="match status" value="1"/>
</dbReference>
<dbReference type="CDD" id="cd04301">
    <property type="entry name" value="NAT_SF"/>
    <property type="match status" value="1"/>
</dbReference>
<feature type="domain" description="N-acetyltransferase" evidence="3">
    <location>
        <begin position="10"/>
        <end position="172"/>
    </location>
</feature>
<evidence type="ECO:0000256" key="1">
    <source>
        <dbReference type="ARBA" id="ARBA00022679"/>
    </source>
</evidence>
<gene>
    <name evidence="4" type="ORF">KALB_1597</name>
</gene>
<sequence length="176" mass="19502">MTEPFVTGPHRVDQPHPELVDAMTGLWHRVTLAGGAGGFAPADPVEEIRTVATRVVEDVRARRSHLLTLGADHALAGFAVLTPGTRPVRRHTAELEWLMVEPELQGRGWGGQLLTAVELHARALGIEQLVLITRTGHGVERFYEKQGWTERGRWPGAVRMAPGDVRDQIWFTREVG</sequence>
<proteinExistence type="predicted"/>
<evidence type="ECO:0000313" key="4">
    <source>
        <dbReference type="EMBL" id="AHH94969.1"/>
    </source>
</evidence>
<dbReference type="HOGENOM" id="CLU_077728_2_1_11"/>
<dbReference type="AlphaFoldDB" id="W5W9T4"/>
<dbReference type="Proteomes" id="UP000019225">
    <property type="component" value="Chromosome"/>
</dbReference>
<keyword evidence="2" id="KW-0012">Acyltransferase</keyword>